<reference evidence="1" key="1">
    <citation type="submission" date="2019-10" db="EMBL/GenBank/DDBJ databases">
        <authorList>
            <consortium name="DOE Joint Genome Institute"/>
            <person name="Kuo A."/>
            <person name="Miyauchi S."/>
            <person name="Kiss E."/>
            <person name="Drula E."/>
            <person name="Kohler A."/>
            <person name="Sanchez-Garcia M."/>
            <person name="Andreopoulos B."/>
            <person name="Barry K.W."/>
            <person name="Bonito G."/>
            <person name="Buee M."/>
            <person name="Carver A."/>
            <person name="Chen C."/>
            <person name="Cichocki N."/>
            <person name="Clum A."/>
            <person name="Culley D."/>
            <person name="Crous P.W."/>
            <person name="Fauchery L."/>
            <person name="Girlanda M."/>
            <person name="Hayes R."/>
            <person name="Keri Z."/>
            <person name="Labutti K."/>
            <person name="Lipzen A."/>
            <person name="Lombard V."/>
            <person name="Magnuson J."/>
            <person name="Maillard F."/>
            <person name="Morin E."/>
            <person name="Murat C."/>
            <person name="Nolan M."/>
            <person name="Ohm R."/>
            <person name="Pangilinan J."/>
            <person name="Pereira M."/>
            <person name="Perotto S."/>
            <person name="Peter M."/>
            <person name="Riley R."/>
            <person name="Sitrit Y."/>
            <person name="Stielow B."/>
            <person name="Szollosi G."/>
            <person name="Zifcakova L."/>
            <person name="Stursova M."/>
            <person name="Spatafora J.W."/>
            <person name="Tedersoo L."/>
            <person name="Vaario L.-M."/>
            <person name="Yamada A."/>
            <person name="Yan M."/>
            <person name="Wang P."/>
            <person name="Xu J."/>
            <person name="Bruns T."/>
            <person name="Baldrian P."/>
            <person name="Vilgalys R."/>
            <person name="Henrissat B."/>
            <person name="Grigoriev I.V."/>
            <person name="Hibbett D."/>
            <person name="Nagy L.G."/>
            <person name="Martin F.M."/>
        </authorList>
    </citation>
    <scope>NUCLEOTIDE SEQUENCE</scope>
    <source>
        <strain evidence="1">P2</strain>
    </source>
</reference>
<evidence type="ECO:0000313" key="2">
    <source>
        <dbReference type="Proteomes" id="UP000886501"/>
    </source>
</evidence>
<comment type="caution">
    <text evidence="1">The sequence shown here is derived from an EMBL/GenBank/DDBJ whole genome shotgun (WGS) entry which is preliminary data.</text>
</comment>
<keyword evidence="2" id="KW-1185">Reference proteome</keyword>
<dbReference type="EMBL" id="MU118058">
    <property type="protein sequence ID" value="KAF9646449.1"/>
    <property type="molecule type" value="Genomic_DNA"/>
</dbReference>
<name>A0ACB6Z9N6_THEGA</name>
<organism evidence="1 2">
    <name type="scientific">Thelephora ganbajun</name>
    <name type="common">Ganba fungus</name>
    <dbReference type="NCBI Taxonomy" id="370292"/>
    <lineage>
        <taxon>Eukaryota</taxon>
        <taxon>Fungi</taxon>
        <taxon>Dikarya</taxon>
        <taxon>Basidiomycota</taxon>
        <taxon>Agaricomycotina</taxon>
        <taxon>Agaricomycetes</taxon>
        <taxon>Thelephorales</taxon>
        <taxon>Thelephoraceae</taxon>
        <taxon>Thelephora</taxon>
    </lineage>
</organism>
<feature type="non-terminal residue" evidence="1">
    <location>
        <position position="1"/>
    </location>
</feature>
<protein>
    <submittedName>
        <fullName evidence="1">Kinase-like protein</fullName>
    </submittedName>
</protein>
<gene>
    <name evidence="1" type="ORF">BDM02DRAFT_3099815</name>
</gene>
<dbReference type="Proteomes" id="UP000886501">
    <property type="component" value="Unassembled WGS sequence"/>
</dbReference>
<sequence>FCKESVLWMHTSHPNVLELIAVDIDPQTGTFSMISELMVNGNIMEYIRAREANRIRLLEDVTRGLRYLHKCGIVHGDLKGTNILIKNGATPQACISDFGFSTLAPTMSFVMPASVDECKGTWSHMAPELLHPEKFGLRDGRVSEQADIYAFGMVVYEVLTGRFPFGGEGRRPPEVILRVMKGERPSKPEEAGDIGFGRGTWELVQRCWKEDRGDRPTVEEIFKHFQRVAGSSTVLAPGSTISVREVERPTAPEPDSGSRDFGQCLL</sequence>
<evidence type="ECO:0000313" key="1">
    <source>
        <dbReference type="EMBL" id="KAF9646449.1"/>
    </source>
</evidence>
<reference evidence="1" key="2">
    <citation type="journal article" date="2020" name="Nat. Commun.">
        <title>Large-scale genome sequencing of mycorrhizal fungi provides insights into the early evolution of symbiotic traits.</title>
        <authorList>
            <person name="Miyauchi S."/>
            <person name="Kiss E."/>
            <person name="Kuo A."/>
            <person name="Drula E."/>
            <person name="Kohler A."/>
            <person name="Sanchez-Garcia M."/>
            <person name="Morin E."/>
            <person name="Andreopoulos B."/>
            <person name="Barry K.W."/>
            <person name="Bonito G."/>
            <person name="Buee M."/>
            <person name="Carver A."/>
            <person name="Chen C."/>
            <person name="Cichocki N."/>
            <person name="Clum A."/>
            <person name="Culley D."/>
            <person name="Crous P.W."/>
            <person name="Fauchery L."/>
            <person name="Girlanda M."/>
            <person name="Hayes R.D."/>
            <person name="Keri Z."/>
            <person name="LaButti K."/>
            <person name="Lipzen A."/>
            <person name="Lombard V."/>
            <person name="Magnuson J."/>
            <person name="Maillard F."/>
            <person name="Murat C."/>
            <person name="Nolan M."/>
            <person name="Ohm R.A."/>
            <person name="Pangilinan J."/>
            <person name="Pereira M.F."/>
            <person name="Perotto S."/>
            <person name="Peter M."/>
            <person name="Pfister S."/>
            <person name="Riley R."/>
            <person name="Sitrit Y."/>
            <person name="Stielow J.B."/>
            <person name="Szollosi G."/>
            <person name="Zifcakova L."/>
            <person name="Stursova M."/>
            <person name="Spatafora J.W."/>
            <person name="Tedersoo L."/>
            <person name="Vaario L.M."/>
            <person name="Yamada A."/>
            <person name="Yan M."/>
            <person name="Wang P."/>
            <person name="Xu J."/>
            <person name="Bruns T."/>
            <person name="Baldrian P."/>
            <person name="Vilgalys R."/>
            <person name="Dunand C."/>
            <person name="Henrissat B."/>
            <person name="Grigoriev I.V."/>
            <person name="Hibbett D."/>
            <person name="Nagy L.G."/>
            <person name="Martin F.M."/>
        </authorList>
    </citation>
    <scope>NUCLEOTIDE SEQUENCE</scope>
    <source>
        <strain evidence="1">P2</strain>
    </source>
</reference>
<proteinExistence type="predicted"/>
<accession>A0ACB6Z9N6</accession>